<comment type="caution">
    <text evidence="5">The sequence shown here is derived from an EMBL/GenBank/DDBJ whole genome shotgun (WGS) entry which is preliminary data.</text>
</comment>
<evidence type="ECO:0000256" key="2">
    <source>
        <dbReference type="SAM" id="Phobius"/>
    </source>
</evidence>
<feature type="domain" description="DUF7088" evidence="4">
    <location>
        <begin position="48"/>
        <end position="148"/>
    </location>
</feature>
<feature type="region of interest" description="Disordered" evidence="1">
    <location>
        <begin position="275"/>
        <end position="294"/>
    </location>
</feature>
<organism evidence="5 6">
    <name type="scientific">Muricoccus pecuniae</name>
    <dbReference type="NCBI Taxonomy" id="693023"/>
    <lineage>
        <taxon>Bacteria</taxon>
        <taxon>Pseudomonadati</taxon>
        <taxon>Pseudomonadota</taxon>
        <taxon>Alphaproteobacteria</taxon>
        <taxon>Acetobacterales</taxon>
        <taxon>Roseomonadaceae</taxon>
        <taxon>Muricoccus</taxon>
    </lineage>
</organism>
<dbReference type="Pfam" id="PF23357">
    <property type="entry name" value="DUF7088"/>
    <property type="match status" value="1"/>
</dbReference>
<protein>
    <submittedName>
        <fullName evidence="5">ABC-type uncharacterized transport system involved in gliding motility auxiliary subunit</fullName>
    </submittedName>
</protein>
<dbReference type="InterPro" id="IPR019196">
    <property type="entry name" value="ABC_transp_unknown"/>
</dbReference>
<feature type="region of interest" description="Disordered" evidence="1">
    <location>
        <begin position="429"/>
        <end position="459"/>
    </location>
</feature>
<sequence>MSDTTVPRRRGRGLLLSLGALLAVAVIAVGVNLLADRFLASARIDLTEQRLYTLSDGTKREIAGLREPITLRLFYSRRLGAAVPVYGAYADRVREMLREYVLLSGGKIRLEILDPEPFSETEDRALALGLQAVPLDNAGEQVYFGLAGSNLLDDERTIPFFQPDRERFLEYDLTRLVHELSSPERPILGVLSSLPLNGDPRAMMMRVPGAGQPFQIVTQLRQFFTLRDIAPDAQLIPPDIAVLMVAHAQDLPPAALYAIDQFVMRGGRLLALVDPHSESQASRPDPTGLPPASTASSLDRLLNAWGVEAPSDKVVVDARGAWRVRAGGGDRVQGVDYIAWFNAQGDSLSRADVASAELSQVTFASAGEVRKREGAAVELTPLVTSSPQSALIDADRVRQSPDPARILSEFRPDGERRILLARLRGTLTTAFPEGPPAPPEGAARDPALPPHLARTNGPANLVVGNDTDLLEDRFWVRVQDFFGQQVATPTSDNGALVTNLADTLAGGDSLISLRSRGESLRPFTLVEEMRAEAEARYRQTERGLTERLQATERRLRELRGGTGSGAAAAGTVITPEQRAEIDSARAEILRTRGELRAVQRELRQGIEGLETWLRILNIALVPALVTMLAIGLAVLRTRRRAAARG</sequence>
<name>A0A840YHY5_9PROT</name>
<feature type="transmembrane region" description="Helical" evidence="2">
    <location>
        <begin position="612"/>
        <end position="635"/>
    </location>
</feature>
<reference evidence="5 6" key="1">
    <citation type="submission" date="2020-08" db="EMBL/GenBank/DDBJ databases">
        <title>Genomic Encyclopedia of Type Strains, Phase IV (KMG-IV): sequencing the most valuable type-strain genomes for metagenomic binning, comparative biology and taxonomic classification.</title>
        <authorList>
            <person name="Goeker M."/>
        </authorList>
    </citation>
    <scope>NUCLEOTIDE SEQUENCE [LARGE SCALE GENOMIC DNA]</scope>
    <source>
        <strain evidence="5 6">DSM 25622</strain>
    </source>
</reference>
<dbReference type="Proteomes" id="UP000580654">
    <property type="component" value="Unassembled WGS sequence"/>
</dbReference>
<proteinExistence type="predicted"/>
<dbReference type="EMBL" id="JACIJD010000029">
    <property type="protein sequence ID" value="MBB5696097.1"/>
    <property type="molecule type" value="Genomic_DNA"/>
</dbReference>
<evidence type="ECO:0000313" key="6">
    <source>
        <dbReference type="Proteomes" id="UP000580654"/>
    </source>
</evidence>
<evidence type="ECO:0000259" key="4">
    <source>
        <dbReference type="Pfam" id="PF23357"/>
    </source>
</evidence>
<dbReference type="RefSeq" id="WP_184521198.1">
    <property type="nucleotide sequence ID" value="NZ_JACIJD010000029.1"/>
</dbReference>
<keyword evidence="2" id="KW-0472">Membrane</keyword>
<evidence type="ECO:0000313" key="5">
    <source>
        <dbReference type="EMBL" id="MBB5696097.1"/>
    </source>
</evidence>
<feature type="domain" description="ABC-type uncharacterised transport system" evidence="3">
    <location>
        <begin position="188"/>
        <end position="499"/>
    </location>
</feature>
<evidence type="ECO:0000259" key="3">
    <source>
        <dbReference type="Pfam" id="PF09822"/>
    </source>
</evidence>
<evidence type="ECO:0000256" key="1">
    <source>
        <dbReference type="SAM" id="MobiDB-lite"/>
    </source>
</evidence>
<gene>
    <name evidence="5" type="ORF">FHS87_004165</name>
</gene>
<dbReference type="Pfam" id="PF09822">
    <property type="entry name" value="ABC_transp_aux"/>
    <property type="match status" value="1"/>
</dbReference>
<keyword evidence="2" id="KW-0812">Transmembrane</keyword>
<keyword evidence="6" id="KW-1185">Reference proteome</keyword>
<keyword evidence="2" id="KW-1133">Transmembrane helix</keyword>
<accession>A0A840YHY5</accession>
<dbReference type="AlphaFoldDB" id="A0A840YHY5"/>
<dbReference type="InterPro" id="IPR055396">
    <property type="entry name" value="DUF7088"/>
</dbReference>